<name>A0A212ITT4_9BACT</name>
<reference evidence="3" key="1">
    <citation type="submission" date="2016-04" db="EMBL/GenBank/DDBJ databases">
        <authorList>
            <person name="Evans L.H."/>
            <person name="Alamgir A."/>
            <person name="Owens N."/>
            <person name="Weber N.D."/>
            <person name="Virtaneva K."/>
            <person name="Barbian K."/>
            <person name="Babar A."/>
            <person name="Rosenke K."/>
        </authorList>
    </citation>
    <scope>NUCLEOTIDE SEQUENCE</scope>
    <source>
        <strain evidence="3">86-1</strain>
    </source>
</reference>
<protein>
    <submittedName>
        <fullName evidence="3">Glycerophosphodiester phosphodiesterase family protein</fullName>
    </submittedName>
</protein>
<gene>
    <name evidence="3" type="ORF">KL86DYS1_10123</name>
</gene>
<dbReference type="PANTHER" id="PTHR46211">
    <property type="entry name" value="GLYCEROPHOSPHORYL DIESTER PHOSPHODIESTERASE"/>
    <property type="match status" value="1"/>
</dbReference>
<feature type="signal peptide" evidence="1">
    <location>
        <begin position="1"/>
        <end position="27"/>
    </location>
</feature>
<dbReference type="AlphaFoldDB" id="A0A212ITT4"/>
<proteinExistence type="predicted"/>
<dbReference type="Pfam" id="PF03009">
    <property type="entry name" value="GDPD"/>
    <property type="match status" value="1"/>
</dbReference>
<dbReference type="PANTHER" id="PTHR46211:SF1">
    <property type="entry name" value="GLYCEROPHOSPHODIESTER PHOSPHODIESTERASE, CYTOPLASMIC"/>
    <property type="match status" value="1"/>
</dbReference>
<dbReference type="SUPFAM" id="SSF51695">
    <property type="entry name" value="PLC-like phosphodiesterases"/>
    <property type="match status" value="1"/>
</dbReference>
<accession>A0A212ITT4</accession>
<evidence type="ECO:0000259" key="2">
    <source>
        <dbReference type="PROSITE" id="PS51704"/>
    </source>
</evidence>
<sequence>MTIKTKTGKIFLWIISIFLFSASCSGSDDPYDPEPETPPVEYQKPLPVDNNVVAHRGAYKKNNTPHNSLASLWDAINLRLYASECDIHITSDGKVIVFHDDTFNGLDVDKSTYSELKASGKLANGEELPLLEDFIKAAMQGKYTKLWVDVKSLDDKYGGDANSIKAGEAAAEIVKSMKADYFVEFIVGREEVLKKCIVASQGSFPVAYMGNQTPANYQSKGYTWTNQTTTNFYPDNASKITDFKNRKIRVSTYNADDVTTIKWFVTQKVDQICSNDPELVLKVLNGEL</sequence>
<dbReference type="InterPro" id="IPR030395">
    <property type="entry name" value="GP_PDE_dom"/>
</dbReference>
<dbReference type="RefSeq" id="WP_296937846.1">
    <property type="nucleotide sequence ID" value="NZ_LT599032.1"/>
</dbReference>
<keyword evidence="1" id="KW-0732">Signal</keyword>
<feature type="domain" description="GP-PDE" evidence="2">
    <location>
        <begin position="50"/>
        <end position="284"/>
    </location>
</feature>
<dbReference type="Gene3D" id="3.20.20.190">
    <property type="entry name" value="Phosphatidylinositol (PI) phosphodiesterase"/>
    <property type="match status" value="1"/>
</dbReference>
<organism evidence="3">
    <name type="scientific">uncultured Dysgonomonas sp</name>
    <dbReference type="NCBI Taxonomy" id="206096"/>
    <lineage>
        <taxon>Bacteria</taxon>
        <taxon>Pseudomonadati</taxon>
        <taxon>Bacteroidota</taxon>
        <taxon>Bacteroidia</taxon>
        <taxon>Bacteroidales</taxon>
        <taxon>Dysgonomonadaceae</taxon>
        <taxon>Dysgonomonas</taxon>
        <taxon>environmental samples</taxon>
    </lineage>
</organism>
<dbReference type="GO" id="GO:0008081">
    <property type="term" value="F:phosphoric diester hydrolase activity"/>
    <property type="evidence" value="ECO:0007669"/>
    <property type="project" value="InterPro"/>
</dbReference>
<feature type="chain" id="PRO_5012623152" evidence="1">
    <location>
        <begin position="28"/>
        <end position="288"/>
    </location>
</feature>
<dbReference type="PROSITE" id="PS51704">
    <property type="entry name" value="GP_PDE"/>
    <property type="match status" value="1"/>
</dbReference>
<evidence type="ECO:0000256" key="1">
    <source>
        <dbReference type="SAM" id="SignalP"/>
    </source>
</evidence>
<dbReference type="PROSITE" id="PS51257">
    <property type="entry name" value="PROKAR_LIPOPROTEIN"/>
    <property type="match status" value="1"/>
</dbReference>
<dbReference type="EMBL" id="FLUM01000001">
    <property type="protein sequence ID" value="SBV90620.1"/>
    <property type="molecule type" value="Genomic_DNA"/>
</dbReference>
<dbReference type="InterPro" id="IPR017946">
    <property type="entry name" value="PLC-like_Pdiesterase_TIM-brl"/>
</dbReference>
<evidence type="ECO:0000313" key="3">
    <source>
        <dbReference type="EMBL" id="SBV90620.1"/>
    </source>
</evidence>
<dbReference type="GO" id="GO:0006629">
    <property type="term" value="P:lipid metabolic process"/>
    <property type="evidence" value="ECO:0007669"/>
    <property type="project" value="InterPro"/>
</dbReference>